<sequence length="165" mass="17496">MTILPDGYFAPDVFDVPKRRRPKARGIAFAGILIGLAIIVIAIVLLNVVRDDSHRVIPSLVLIVGLVLALSSSALLAWARPALTSEPTDDPRVAALTGWASTRYGVDVSRRSALVLLGEIPEGNTIEVDGHDVMLGTPASLRPSERFALIRVVDGSELPRSGAAG</sequence>
<keyword evidence="1" id="KW-1133">Transmembrane helix</keyword>
<feature type="transmembrane region" description="Helical" evidence="1">
    <location>
        <begin position="56"/>
        <end position="78"/>
    </location>
</feature>
<keyword evidence="1" id="KW-0812">Transmembrane</keyword>
<reference evidence="3 4" key="1">
    <citation type="submission" date="2019-01" db="EMBL/GenBank/DDBJ databases">
        <title>Agromyces.</title>
        <authorList>
            <person name="Li J."/>
        </authorList>
    </citation>
    <scope>NUCLEOTIDE SEQUENCE [LARGE SCALE GENOMIC DNA]</scope>
    <source>
        <strain evidence="3 4">DSM 23870</strain>
    </source>
</reference>
<name>A0A4Q2M6B9_9MICO</name>
<dbReference type="OrthoDB" id="5126494at2"/>
<dbReference type="Proteomes" id="UP000292686">
    <property type="component" value="Unassembled WGS sequence"/>
</dbReference>
<evidence type="ECO:0000313" key="2">
    <source>
        <dbReference type="EMBL" id="NYD65626.1"/>
    </source>
</evidence>
<evidence type="ECO:0000256" key="1">
    <source>
        <dbReference type="SAM" id="Phobius"/>
    </source>
</evidence>
<reference evidence="2 5" key="2">
    <citation type="submission" date="2020-07" db="EMBL/GenBank/DDBJ databases">
        <title>Sequencing the genomes of 1000 actinobacteria strains.</title>
        <authorList>
            <person name="Klenk H.-P."/>
        </authorList>
    </citation>
    <scope>NUCLEOTIDE SEQUENCE [LARGE SCALE GENOMIC DNA]</scope>
    <source>
        <strain evidence="2 5">DSM 23870</strain>
    </source>
</reference>
<accession>A0A4Q2M6B9</accession>
<dbReference type="Proteomes" id="UP000581087">
    <property type="component" value="Unassembled WGS sequence"/>
</dbReference>
<evidence type="ECO:0000313" key="4">
    <source>
        <dbReference type="Proteomes" id="UP000292686"/>
    </source>
</evidence>
<evidence type="ECO:0000313" key="3">
    <source>
        <dbReference type="EMBL" id="RXZ85431.1"/>
    </source>
</evidence>
<dbReference type="EMBL" id="JACCBI010000001">
    <property type="protein sequence ID" value="NYD65626.1"/>
    <property type="molecule type" value="Genomic_DNA"/>
</dbReference>
<keyword evidence="1" id="KW-0472">Membrane</keyword>
<comment type="caution">
    <text evidence="3">The sequence shown here is derived from an EMBL/GenBank/DDBJ whole genome shotgun (WGS) entry which is preliminary data.</text>
</comment>
<proteinExistence type="predicted"/>
<organism evidence="3 4">
    <name type="scientific">Agromyces atrinae</name>
    <dbReference type="NCBI Taxonomy" id="592376"/>
    <lineage>
        <taxon>Bacteria</taxon>
        <taxon>Bacillati</taxon>
        <taxon>Actinomycetota</taxon>
        <taxon>Actinomycetes</taxon>
        <taxon>Micrococcales</taxon>
        <taxon>Microbacteriaceae</taxon>
        <taxon>Agromyces</taxon>
    </lineage>
</organism>
<dbReference type="AlphaFoldDB" id="A0A4Q2M6B9"/>
<evidence type="ECO:0000313" key="5">
    <source>
        <dbReference type="Proteomes" id="UP000581087"/>
    </source>
</evidence>
<dbReference type="RefSeq" id="WP_129176463.1">
    <property type="nucleotide sequence ID" value="NZ_JACCBI010000001.1"/>
</dbReference>
<keyword evidence="4" id="KW-1185">Reference proteome</keyword>
<protein>
    <submittedName>
        <fullName evidence="3">Uncharacterized protein</fullName>
    </submittedName>
</protein>
<gene>
    <name evidence="2" type="ORF">BJ972_000145</name>
    <name evidence="3" type="ORF">ESP50_14555</name>
</gene>
<dbReference type="EMBL" id="SDPM01000009">
    <property type="protein sequence ID" value="RXZ85431.1"/>
    <property type="molecule type" value="Genomic_DNA"/>
</dbReference>
<feature type="transmembrane region" description="Helical" evidence="1">
    <location>
        <begin position="27"/>
        <end position="50"/>
    </location>
</feature>